<protein>
    <submittedName>
        <fullName evidence="1">Uncharacterized protein</fullName>
    </submittedName>
</protein>
<proteinExistence type="predicted"/>
<reference evidence="1" key="2">
    <citation type="submission" date="2022-12" db="EMBL/GenBank/DDBJ databases">
        <authorList>
            <person name="Kardos G."/>
            <person name="Sarkozi R."/>
            <person name="Laczko L."/>
            <person name="Marton S."/>
            <person name="Makrai L."/>
            <person name="Banyai K."/>
            <person name="Fodor L."/>
        </authorList>
    </citation>
    <scope>NUCLEOTIDE SEQUENCE</scope>
    <source>
        <strain evidence="1">84/14</strain>
    </source>
</reference>
<evidence type="ECO:0000313" key="1">
    <source>
        <dbReference type="EMBL" id="MCY6524873.1"/>
    </source>
</evidence>
<dbReference type="AlphaFoldDB" id="A0A9Q4DJR0"/>
<organism evidence="1 2">
    <name type="scientific">Actinobacillus pleuropneumoniae</name>
    <name type="common">Haemophilus pleuropneumoniae</name>
    <dbReference type="NCBI Taxonomy" id="715"/>
    <lineage>
        <taxon>Bacteria</taxon>
        <taxon>Pseudomonadati</taxon>
        <taxon>Pseudomonadota</taxon>
        <taxon>Gammaproteobacteria</taxon>
        <taxon>Pasteurellales</taxon>
        <taxon>Pasteurellaceae</taxon>
        <taxon>Actinobacillus</taxon>
    </lineage>
</organism>
<name>A0A9Q4DJR0_ACTPL</name>
<dbReference type="Proteomes" id="UP001077788">
    <property type="component" value="Unassembled WGS sequence"/>
</dbReference>
<feature type="non-terminal residue" evidence="1">
    <location>
        <position position="81"/>
    </location>
</feature>
<feature type="non-terminal residue" evidence="1">
    <location>
        <position position="1"/>
    </location>
</feature>
<gene>
    <name evidence="1" type="ORF">OYG11_11740</name>
</gene>
<comment type="caution">
    <text evidence="1">The sequence shown here is derived from an EMBL/GenBank/DDBJ whole genome shotgun (WGS) entry which is preliminary data.</text>
</comment>
<dbReference type="RefSeq" id="WP_267992032.1">
    <property type="nucleotide sequence ID" value="NZ_JAPQFC010000484.1"/>
</dbReference>
<reference evidence="1" key="1">
    <citation type="journal article" date="2021" name="Vet Sci">
        <title>O-Serogroups and Pathovirotypes of Escherichia coli Isolated from Post-Weaning Piglets Showing Diarrhoea and/or Oedema in South Korea.</title>
        <authorList>
            <person name="Byun J.W."/>
            <person name="Moon B.Y."/>
            <person name="Do K.H."/>
            <person name="Lee K."/>
            <person name="Lee H.Y."/>
            <person name="Kim W.I."/>
            <person name="So B."/>
            <person name="Lee W.K."/>
        </authorList>
    </citation>
    <scope>NUCLEOTIDE SEQUENCE</scope>
    <source>
        <strain evidence="1">84/14</strain>
    </source>
</reference>
<sequence length="81" mass="9428">LIPKGLIPLEKLFDQNDLFKAPRLQANEEEVENCNLGDSVVPKIVKISKFLSADMKTKYVEMMKRFIDVFAWSYADLKQYD</sequence>
<accession>A0A9Q4DJR0</accession>
<evidence type="ECO:0000313" key="2">
    <source>
        <dbReference type="Proteomes" id="UP001077788"/>
    </source>
</evidence>
<dbReference type="EMBL" id="JAPQFC010000484">
    <property type="protein sequence ID" value="MCY6524873.1"/>
    <property type="molecule type" value="Genomic_DNA"/>
</dbReference>